<comment type="caution">
    <text evidence="4">The sequence shown here is derived from an EMBL/GenBank/DDBJ whole genome shotgun (WGS) entry which is preliminary data.</text>
</comment>
<reference evidence="4 5" key="1">
    <citation type="submission" date="2015-11" db="EMBL/GenBank/DDBJ databases">
        <title>Sequence of Pedobacter ginsenosidimutans.</title>
        <authorList>
            <person name="Carson E."/>
            <person name="Keyser V."/>
            <person name="Newman J."/>
            <person name="Miller J."/>
        </authorList>
    </citation>
    <scope>NUCLEOTIDE SEQUENCE [LARGE SCALE GENOMIC DNA]</scope>
    <source>
        <strain evidence="4 5">KACC 14530</strain>
    </source>
</reference>
<dbReference type="SMART" id="SM00850">
    <property type="entry name" value="LytTR"/>
    <property type="match status" value="1"/>
</dbReference>
<dbReference type="Proteomes" id="UP000051950">
    <property type="component" value="Unassembled WGS sequence"/>
</dbReference>
<dbReference type="OrthoDB" id="9787344at2"/>
<evidence type="ECO:0000313" key="5">
    <source>
        <dbReference type="Proteomes" id="UP000051950"/>
    </source>
</evidence>
<dbReference type="Gene3D" id="2.40.50.1020">
    <property type="entry name" value="LytTr DNA-binding domain"/>
    <property type="match status" value="1"/>
</dbReference>
<dbReference type="Gene3D" id="3.40.50.2300">
    <property type="match status" value="1"/>
</dbReference>
<dbReference type="GO" id="GO:0003677">
    <property type="term" value="F:DNA binding"/>
    <property type="evidence" value="ECO:0007669"/>
    <property type="project" value="InterPro"/>
</dbReference>
<organism evidence="4 5">
    <name type="scientific">Pedobacter ginsenosidimutans</name>
    <dbReference type="NCBI Taxonomy" id="687842"/>
    <lineage>
        <taxon>Bacteria</taxon>
        <taxon>Pseudomonadati</taxon>
        <taxon>Bacteroidota</taxon>
        <taxon>Sphingobacteriia</taxon>
        <taxon>Sphingobacteriales</taxon>
        <taxon>Sphingobacteriaceae</taxon>
        <taxon>Pedobacter</taxon>
    </lineage>
</organism>
<sequence length="248" mass="29145">MKLRCIIIDDDTNSINGLKSYINAMPQLELVKIFTNPLEALVEVPTLKTIDIMFMDVDMPMINGIELAKSISQYAQKLIFTTSHGVYALDAFEVHAHDFLLKPYSIARFADAVNRLFPKTQVIQEHNIERNDGYFFVRSKKERNNLIRIRYDDIIYIESLQNYVRIQTLNEQVVTYISLTEMRNILEGYPDFIQIHRSFLISQKYIAKIEGNSIYMTDGSLLTIGKFYREQVMEYIRDRTLNITYRER</sequence>
<proteinExistence type="predicted"/>
<dbReference type="SUPFAM" id="SSF52172">
    <property type="entry name" value="CheY-like"/>
    <property type="match status" value="1"/>
</dbReference>
<name>A0A0T5VLA3_9SPHI</name>
<dbReference type="InterPro" id="IPR001789">
    <property type="entry name" value="Sig_transdc_resp-reg_receiver"/>
</dbReference>
<dbReference type="PANTHER" id="PTHR37299">
    <property type="entry name" value="TRANSCRIPTIONAL REGULATOR-RELATED"/>
    <property type="match status" value="1"/>
</dbReference>
<feature type="modified residue" description="4-aspartylphosphate" evidence="1">
    <location>
        <position position="56"/>
    </location>
</feature>
<dbReference type="Pfam" id="PF00072">
    <property type="entry name" value="Response_reg"/>
    <property type="match status" value="1"/>
</dbReference>
<dbReference type="InterPro" id="IPR011006">
    <property type="entry name" value="CheY-like_superfamily"/>
</dbReference>
<keyword evidence="5" id="KW-1185">Reference proteome</keyword>
<feature type="domain" description="Response regulatory" evidence="2">
    <location>
        <begin position="4"/>
        <end position="117"/>
    </location>
</feature>
<feature type="domain" description="HTH LytTR-type" evidence="3">
    <location>
        <begin position="145"/>
        <end position="210"/>
    </location>
</feature>
<dbReference type="SMART" id="SM00448">
    <property type="entry name" value="REC"/>
    <property type="match status" value="1"/>
</dbReference>
<dbReference type="STRING" id="687842.ASU31_18350"/>
<evidence type="ECO:0000259" key="2">
    <source>
        <dbReference type="PROSITE" id="PS50110"/>
    </source>
</evidence>
<dbReference type="EMBL" id="LMZQ01000015">
    <property type="protein sequence ID" value="KRT14631.1"/>
    <property type="molecule type" value="Genomic_DNA"/>
</dbReference>
<dbReference type="InterPro" id="IPR046947">
    <property type="entry name" value="LytR-like"/>
</dbReference>
<dbReference type="AlphaFoldDB" id="A0A0T5VLA3"/>
<protein>
    <submittedName>
        <fullName evidence="4">Two-component system response regulator</fullName>
    </submittedName>
</protein>
<dbReference type="PANTHER" id="PTHR37299:SF1">
    <property type="entry name" value="STAGE 0 SPORULATION PROTEIN A HOMOLOG"/>
    <property type="match status" value="1"/>
</dbReference>
<dbReference type="InterPro" id="IPR007492">
    <property type="entry name" value="LytTR_DNA-bd_dom"/>
</dbReference>
<accession>A0A0T5VLA3</accession>
<dbReference type="GO" id="GO:0000156">
    <property type="term" value="F:phosphorelay response regulator activity"/>
    <property type="evidence" value="ECO:0007669"/>
    <property type="project" value="InterPro"/>
</dbReference>
<dbReference type="PROSITE" id="PS50930">
    <property type="entry name" value="HTH_LYTTR"/>
    <property type="match status" value="1"/>
</dbReference>
<evidence type="ECO:0000256" key="1">
    <source>
        <dbReference type="PROSITE-ProRule" id="PRU00169"/>
    </source>
</evidence>
<evidence type="ECO:0000313" key="4">
    <source>
        <dbReference type="EMBL" id="KRT14631.1"/>
    </source>
</evidence>
<dbReference type="RefSeq" id="WP_057933733.1">
    <property type="nucleotide sequence ID" value="NZ_LMZQ01000015.1"/>
</dbReference>
<dbReference type="PROSITE" id="PS50110">
    <property type="entry name" value="RESPONSE_REGULATORY"/>
    <property type="match status" value="1"/>
</dbReference>
<keyword evidence="1" id="KW-0597">Phosphoprotein</keyword>
<evidence type="ECO:0000259" key="3">
    <source>
        <dbReference type="PROSITE" id="PS50930"/>
    </source>
</evidence>
<dbReference type="Pfam" id="PF04397">
    <property type="entry name" value="LytTR"/>
    <property type="match status" value="1"/>
</dbReference>
<gene>
    <name evidence="4" type="ORF">ASU31_18350</name>
</gene>